<dbReference type="SMART" id="SM00342">
    <property type="entry name" value="HTH_ARAC"/>
    <property type="match status" value="1"/>
</dbReference>
<comment type="subcellular location">
    <subcellularLocation>
        <location evidence="1">Cytoplasm</location>
    </subcellularLocation>
</comment>
<sequence length="126" mass="14427">MVSIQNNKKGNKRSQKNLHLSERTLKAIVDYIESEISLAISVSEMAEIATQSRFYFARTFRASTGRSPQSYVLDSRLRRAEFLLSETDISLSKIANDSGFNSHSYFTTTFKKRIGITPGQYRDLHR</sequence>
<keyword evidence="5" id="KW-0804">Transcription</keyword>
<comment type="caution">
    <text evidence="8">The sequence shown here is derived from an EMBL/GenBank/DDBJ whole genome shotgun (WGS) entry which is preliminary data.</text>
</comment>
<dbReference type="GO" id="GO:0009893">
    <property type="term" value="P:positive regulation of metabolic process"/>
    <property type="evidence" value="ECO:0007669"/>
    <property type="project" value="UniProtKB-ARBA"/>
</dbReference>
<name>A0A7Y8KKZ2_9PSED</name>
<keyword evidence="2" id="KW-0805">Transcription regulation</keyword>
<dbReference type="GO" id="GO:0005737">
    <property type="term" value="C:cytoplasm"/>
    <property type="evidence" value="ECO:0007669"/>
    <property type="project" value="UniProtKB-SubCell"/>
</dbReference>
<evidence type="ECO:0000256" key="3">
    <source>
        <dbReference type="ARBA" id="ARBA00023125"/>
    </source>
</evidence>
<protein>
    <submittedName>
        <fullName evidence="8">Helix-turn-helix transcriptional regulator</fullName>
    </submittedName>
</protein>
<dbReference type="PROSITE" id="PS01124">
    <property type="entry name" value="HTH_ARAC_FAMILY_2"/>
    <property type="match status" value="1"/>
</dbReference>
<dbReference type="GO" id="GO:0003700">
    <property type="term" value="F:DNA-binding transcription factor activity"/>
    <property type="evidence" value="ECO:0007669"/>
    <property type="project" value="InterPro"/>
</dbReference>
<dbReference type="PANTHER" id="PTHR46796:SF6">
    <property type="entry name" value="ARAC SUBFAMILY"/>
    <property type="match status" value="1"/>
</dbReference>
<dbReference type="PANTHER" id="PTHR46796">
    <property type="entry name" value="HTH-TYPE TRANSCRIPTIONAL ACTIVATOR RHAS-RELATED"/>
    <property type="match status" value="1"/>
</dbReference>
<accession>A0A7Y8KKZ2</accession>
<proteinExistence type="predicted"/>
<evidence type="ECO:0000313" key="9">
    <source>
        <dbReference type="Proteomes" id="UP000585226"/>
    </source>
</evidence>
<evidence type="ECO:0000256" key="6">
    <source>
        <dbReference type="ARBA" id="ARBA00037345"/>
    </source>
</evidence>
<keyword evidence="4" id="KW-0010">Activator</keyword>
<evidence type="ECO:0000256" key="2">
    <source>
        <dbReference type="ARBA" id="ARBA00023015"/>
    </source>
</evidence>
<dbReference type="Proteomes" id="UP000585226">
    <property type="component" value="Unassembled WGS sequence"/>
</dbReference>
<comment type="function">
    <text evidence="6">Regulatory protein of the TOL plasmid xyl operons. XylS activates the xylXYZLTEGFJQKIH operon required for the degradation of toluene, m-xylene and p-xylene.</text>
</comment>
<dbReference type="InterPro" id="IPR018062">
    <property type="entry name" value="HTH_AraC-typ_CS"/>
</dbReference>
<keyword evidence="3" id="KW-0238">DNA-binding</keyword>
<dbReference type="Pfam" id="PF12833">
    <property type="entry name" value="HTH_18"/>
    <property type="match status" value="1"/>
</dbReference>
<evidence type="ECO:0000256" key="1">
    <source>
        <dbReference type="ARBA" id="ARBA00004496"/>
    </source>
</evidence>
<gene>
    <name evidence="8" type="ORF">HX893_27155</name>
</gene>
<dbReference type="InterPro" id="IPR018060">
    <property type="entry name" value="HTH_AraC"/>
</dbReference>
<evidence type="ECO:0000313" key="8">
    <source>
        <dbReference type="EMBL" id="NWE91810.1"/>
    </source>
</evidence>
<feature type="domain" description="HTH araC/xylS-type" evidence="7">
    <location>
        <begin position="26"/>
        <end position="124"/>
    </location>
</feature>
<organism evidence="8 9">
    <name type="scientific">Pseudomonas reactans</name>
    <dbReference type="NCBI Taxonomy" id="117680"/>
    <lineage>
        <taxon>Bacteria</taxon>
        <taxon>Pseudomonadati</taxon>
        <taxon>Pseudomonadota</taxon>
        <taxon>Gammaproteobacteria</taxon>
        <taxon>Pseudomonadales</taxon>
        <taxon>Pseudomonadaceae</taxon>
        <taxon>Pseudomonas</taxon>
    </lineage>
</organism>
<dbReference type="GO" id="GO:0043565">
    <property type="term" value="F:sequence-specific DNA binding"/>
    <property type="evidence" value="ECO:0007669"/>
    <property type="project" value="InterPro"/>
</dbReference>
<dbReference type="PRINTS" id="PR00032">
    <property type="entry name" value="HTHARAC"/>
</dbReference>
<dbReference type="AlphaFoldDB" id="A0A7Y8KKZ2"/>
<dbReference type="InterPro" id="IPR020449">
    <property type="entry name" value="Tscrpt_reg_AraC-type_HTH"/>
</dbReference>
<dbReference type="Gene3D" id="1.10.10.60">
    <property type="entry name" value="Homeodomain-like"/>
    <property type="match status" value="2"/>
</dbReference>
<dbReference type="PROSITE" id="PS00041">
    <property type="entry name" value="HTH_ARAC_FAMILY_1"/>
    <property type="match status" value="1"/>
</dbReference>
<dbReference type="InterPro" id="IPR050204">
    <property type="entry name" value="AraC_XylS_family_regulators"/>
</dbReference>
<dbReference type="SUPFAM" id="SSF46689">
    <property type="entry name" value="Homeodomain-like"/>
    <property type="match status" value="2"/>
</dbReference>
<dbReference type="InterPro" id="IPR009057">
    <property type="entry name" value="Homeodomain-like_sf"/>
</dbReference>
<evidence type="ECO:0000259" key="7">
    <source>
        <dbReference type="PROSITE" id="PS01124"/>
    </source>
</evidence>
<reference evidence="8 9" key="1">
    <citation type="submission" date="2020-04" db="EMBL/GenBank/DDBJ databases">
        <title>Molecular characterization of pseudomonads from Agaricus bisporus reveal novel blotch 2 pathogens in Western Europe.</title>
        <authorList>
            <person name="Taparia T."/>
            <person name="Krijger M."/>
            <person name="Haynes E."/>
            <person name="Elpinstone J.G."/>
            <person name="Noble R."/>
            <person name="Van Der Wolf J."/>
        </authorList>
    </citation>
    <scope>NUCLEOTIDE SEQUENCE [LARGE SCALE GENOMIC DNA]</scope>
    <source>
        <strain evidence="8 9">P8021</strain>
    </source>
</reference>
<evidence type="ECO:0000256" key="5">
    <source>
        <dbReference type="ARBA" id="ARBA00023163"/>
    </source>
</evidence>
<evidence type="ECO:0000256" key="4">
    <source>
        <dbReference type="ARBA" id="ARBA00023159"/>
    </source>
</evidence>
<dbReference type="EMBL" id="JACASD010000085">
    <property type="protein sequence ID" value="NWE91810.1"/>
    <property type="molecule type" value="Genomic_DNA"/>
</dbReference>